<evidence type="ECO:0000256" key="2">
    <source>
        <dbReference type="ARBA" id="ARBA00022723"/>
    </source>
</evidence>
<evidence type="ECO:0000259" key="5">
    <source>
        <dbReference type="PROSITE" id="PS51918"/>
    </source>
</evidence>
<dbReference type="PANTHER" id="PTHR11228">
    <property type="entry name" value="RADICAL SAM DOMAIN PROTEIN"/>
    <property type="match status" value="1"/>
</dbReference>
<gene>
    <name evidence="6" type="ORF">C7C46_19180</name>
</gene>
<comment type="caution">
    <text evidence="6">The sequence shown here is derived from an EMBL/GenBank/DDBJ whole genome shotgun (WGS) entry which is preliminary data.</text>
</comment>
<keyword evidence="2" id="KW-0479">Metal-binding</keyword>
<dbReference type="Pfam" id="PF04055">
    <property type="entry name" value="Radical_SAM"/>
    <property type="match status" value="1"/>
</dbReference>
<feature type="domain" description="Radical SAM core" evidence="5">
    <location>
        <begin position="18"/>
        <end position="228"/>
    </location>
</feature>
<dbReference type="SFLD" id="SFLDG01067">
    <property type="entry name" value="SPASM/twitch_domain_containing"/>
    <property type="match status" value="1"/>
</dbReference>
<dbReference type="EMBL" id="PYBW01000069">
    <property type="protein sequence ID" value="PYC77272.1"/>
    <property type="molecule type" value="Genomic_DNA"/>
</dbReference>
<dbReference type="CDD" id="cd01335">
    <property type="entry name" value="Radical_SAM"/>
    <property type="match status" value="1"/>
</dbReference>
<dbReference type="InterPro" id="IPR013785">
    <property type="entry name" value="Aldolase_TIM"/>
</dbReference>
<keyword evidence="3" id="KW-0408">Iron</keyword>
<keyword evidence="7" id="KW-1185">Reference proteome</keyword>
<dbReference type="SFLD" id="SFLDS00029">
    <property type="entry name" value="Radical_SAM"/>
    <property type="match status" value="1"/>
</dbReference>
<dbReference type="GO" id="GO:0046872">
    <property type="term" value="F:metal ion binding"/>
    <property type="evidence" value="ECO:0007669"/>
    <property type="project" value="UniProtKB-KW"/>
</dbReference>
<dbReference type="Gene3D" id="3.20.20.70">
    <property type="entry name" value="Aldolase class I"/>
    <property type="match status" value="1"/>
</dbReference>
<dbReference type="InterPro" id="IPR006638">
    <property type="entry name" value="Elp3/MiaA/NifB-like_rSAM"/>
</dbReference>
<dbReference type="SUPFAM" id="SSF102114">
    <property type="entry name" value="Radical SAM enzymes"/>
    <property type="match status" value="1"/>
</dbReference>
<organism evidence="6 7">
    <name type="scientific">Streptomyces tateyamensis</name>
    <dbReference type="NCBI Taxonomy" id="565073"/>
    <lineage>
        <taxon>Bacteria</taxon>
        <taxon>Bacillati</taxon>
        <taxon>Actinomycetota</taxon>
        <taxon>Actinomycetes</taxon>
        <taxon>Kitasatosporales</taxon>
        <taxon>Streptomycetaceae</taxon>
        <taxon>Streptomyces</taxon>
    </lineage>
</organism>
<dbReference type="OrthoDB" id="9782387at2"/>
<name>A0A2V4NZH7_9ACTN</name>
<dbReference type="InterPro" id="IPR050377">
    <property type="entry name" value="Radical_SAM_PqqE_MftC-like"/>
</dbReference>
<proteinExistence type="predicted"/>
<keyword evidence="4" id="KW-0411">Iron-sulfur</keyword>
<protein>
    <recommendedName>
        <fullName evidence="5">Radical SAM core domain-containing protein</fullName>
    </recommendedName>
</protein>
<dbReference type="GO" id="GO:0003824">
    <property type="term" value="F:catalytic activity"/>
    <property type="evidence" value="ECO:0007669"/>
    <property type="project" value="InterPro"/>
</dbReference>
<dbReference type="PANTHER" id="PTHR11228:SF7">
    <property type="entry name" value="PQQA PEPTIDE CYCLASE"/>
    <property type="match status" value="1"/>
</dbReference>
<dbReference type="SMART" id="SM00729">
    <property type="entry name" value="Elp3"/>
    <property type="match status" value="1"/>
</dbReference>
<dbReference type="GO" id="GO:0051536">
    <property type="term" value="F:iron-sulfur cluster binding"/>
    <property type="evidence" value="ECO:0007669"/>
    <property type="project" value="UniProtKB-KW"/>
</dbReference>
<evidence type="ECO:0000256" key="3">
    <source>
        <dbReference type="ARBA" id="ARBA00023004"/>
    </source>
</evidence>
<dbReference type="NCBIfam" id="TIGR04085">
    <property type="entry name" value="rSAM_more_4Fe4S"/>
    <property type="match status" value="1"/>
</dbReference>
<dbReference type="PROSITE" id="PS51918">
    <property type="entry name" value="RADICAL_SAM"/>
    <property type="match status" value="1"/>
</dbReference>
<evidence type="ECO:0000256" key="4">
    <source>
        <dbReference type="ARBA" id="ARBA00023014"/>
    </source>
</evidence>
<dbReference type="InterPro" id="IPR058240">
    <property type="entry name" value="rSAM_sf"/>
</dbReference>
<accession>A0A2V4NZH7</accession>
<evidence type="ECO:0000313" key="7">
    <source>
        <dbReference type="Proteomes" id="UP000248039"/>
    </source>
</evidence>
<dbReference type="Proteomes" id="UP000248039">
    <property type="component" value="Unassembled WGS sequence"/>
</dbReference>
<dbReference type="InterPro" id="IPR023885">
    <property type="entry name" value="4Fe4S-binding_SPASM_dom"/>
</dbReference>
<dbReference type="AlphaFoldDB" id="A0A2V4NZH7"/>
<evidence type="ECO:0000313" key="6">
    <source>
        <dbReference type="EMBL" id="PYC77272.1"/>
    </source>
</evidence>
<dbReference type="RefSeq" id="WP_110671094.1">
    <property type="nucleotide sequence ID" value="NZ_PYBW01000069.1"/>
</dbReference>
<keyword evidence="1" id="KW-0949">S-adenosyl-L-methionine</keyword>
<evidence type="ECO:0000256" key="1">
    <source>
        <dbReference type="ARBA" id="ARBA00022691"/>
    </source>
</evidence>
<dbReference type="InterPro" id="IPR007197">
    <property type="entry name" value="rSAM"/>
</dbReference>
<sequence length="371" mass="41389">MTTVSLGMPTSRPPIYRQTRERFVFLYPTTACSLRCKTCYVGNDRLNAANTMSVETAIKVMDYFRITGGHDKLYLLGGEPTMHPELPTIVAEGRKRGYQVTISSNGDFDDDLFDKIPPSTLNSFNFSLESADPRIHRKIRGNPTNYDKVVRHIGQARELGYQVRVMCTVSQTNREGALDLIPFLAERGAHTLSFHNLGKTGNGGRFLQPLSPTEWMEFCAEIEAYTPEPRLAVYYPPTFVKADDQAAWFDRGYPGCPARTLDRPHVYPDGTVFACPVFMDDGRHYATFDGDRLVLNPDPNNELNAYLTADPVCTGCPNTDTCGGGCPAYSQIPAYADKGFYSCDRDTTPLCILWTVSAWGAREADSLHTLR</sequence>
<reference evidence="6 7" key="1">
    <citation type="submission" date="2018-03" db="EMBL/GenBank/DDBJ databases">
        <title>Bioinformatic expansion and discovery of thiopeptide antibiotics.</title>
        <authorList>
            <person name="Schwalen C.J."/>
            <person name="Hudson G.A."/>
            <person name="Mitchell D.A."/>
        </authorList>
    </citation>
    <scope>NUCLEOTIDE SEQUENCE [LARGE SCALE GENOMIC DNA]</scope>
    <source>
        <strain evidence="6 7">ATCC 21389</strain>
    </source>
</reference>